<dbReference type="SUPFAM" id="SSF56436">
    <property type="entry name" value="C-type lectin-like"/>
    <property type="match status" value="1"/>
</dbReference>
<protein>
    <submittedName>
        <fullName evidence="3">CW domain-containing protein</fullName>
    </submittedName>
</protein>
<name>A0A1I7U3W6_9PELO</name>
<dbReference type="STRING" id="1561998.A0A1I7U3W6"/>
<dbReference type="Proteomes" id="UP000095282">
    <property type="component" value="Unplaced"/>
</dbReference>
<accession>A0A1I7U3W6</accession>
<dbReference type="InterPro" id="IPR016187">
    <property type="entry name" value="CTDL_fold"/>
</dbReference>
<reference evidence="3" key="1">
    <citation type="submission" date="2016-11" db="UniProtKB">
        <authorList>
            <consortium name="WormBaseParasite"/>
        </authorList>
    </citation>
    <scope>IDENTIFICATION</scope>
</reference>
<dbReference type="PANTHER" id="PTHR47629">
    <property type="entry name" value="C-TYPE LECTIN-RELATED"/>
    <property type="match status" value="1"/>
</dbReference>
<dbReference type="PANTHER" id="PTHR47629:SF12">
    <property type="entry name" value="PAN-3 DOMAIN-CONTAINING PROTEIN"/>
    <property type="match status" value="1"/>
</dbReference>
<evidence type="ECO:0000313" key="3">
    <source>
        <dbReference type="WBParaSite" id="Csp11.Scaffold629.g14588.t1"/>
    </source>
</evidence>
<sequence length="284" mass="31389">MLLLILLLIPTVSCEYEASMVKIYGKVVTEVDTVVKVLKDEDTCTNDCLEDSTCALAQMDSDGYCYSYNYSQITVDVRVNAGTQAAGFVVAFKTNQITCPAKFTTMGFSYYDLRNNANIQYDWEGTDSIWTLPKNPCPAPWGPFRRPDHSEGPMVICIQRFVTEAMDLTAASQYCTDKGYRFTGVVNAEELKFLMGDGGTEVGEIWIDGVTTSTSDYEKANYTFSDGYTETAEMQLKANSKGVVNSMCLYAYSETIFAAKCDGVRNDNKGVACGFAINQPSRAF</sequence>
<dbReference type="SMART" id="SM00605">
    <property type="entry name" value="CW"/>
    <property type="match status" value="1"/>
</dbReference>
<dbReference type="eggNOG" id="KOG4297">
    <property type="taxonomic scope" value="Eukaryota"/>
</dbReference>
<evidence type="ECO:0000313" key="2">
    <source>
        <dbReference type="Proteomes" id="UP000095282"/>
    </source>
</evidence>
<dbReference type="InterPro" id="IPR016186">
    <property type="entry name" value="C-type_lectin-like/link_sf"/>
</dbReference>
<dbReference type="Pfam" id="PF08277">
    <property type="entry name" value="PAN_3"/>
    <property type="match status" value="1"/>
</dbReference>
<feature type="domain" description="PAN-3" evidence="1">
    <location>
        <begin position="1"/>
        <end position="132"/>
    </location>
</feature>
<keyword evidence="2" id="KW-1185">Reference proteome</keyword>
<organism evidence="2 3">
    <name type="scientific">Caenorhabditis tropicalis</name>
    <dbReference type="NCBI Taxonomy" id="1561998"/>
    <lineage>
        <taxon>Eukaryota</taxon>
        <taxon>Metazoa</taxon>
        <taxon>Ecdysozoa</taxon>
        <taxon>Nematoda</taxon>
        <taxon>Chromadorea</taxon>
        <taxon>Rhabditida</taxon>
        <taxon>Rhabditina</taxon>
        <taxon>Rhabditomorpha</taxon>
        <taxon>Rhabditoidea</taxon>
        <taxon>Rhabditidae</taxon>
        <taxon>Peloderinae</taxon>
        <taxon>Caenorhabditis</taxon>
    </lineage>
</organism>
<dbReference type="InterPro" id="IPR006583">
    <property type="entry name" value="PAN-3_domain"/>
</dbReference>
<dbReference type="AlphaFoldDB" id="A0A1I7U3W6"/>
<proteinExistence type="predicted"/>
<dbReference type="Gene3D" id="3.10.100.10">
    <property type="entry name" value="Mannose-Binding Protein A, subunit A"/>
    <property type="match status" value="1"/>
</dbReference>
<evidence type="ECO:0000259" key="1">
    <source>
        <dbReference type="SMART" id="SM00605"/>
    </source>
</evidence>
<dbReference type="WBParaSite" id="Csp11.Scaffold629.g14588.t1">
    <property type="protein sequence ID" value="Csp11.Scaffold629.g14588.t1"/>
    <property type="gene ID" value="Csp11.Scaffold629.g14588"/>
</dbReference>